<accession>A0A0K2XZL8</accession>
<evidence type="ECO:0000256" key="1">
    <source>
        <dbReference type="SAM" id="Coils"/>
    </source>
</evidence>
<sequence length="229" mass="26411">MIQEVLEDRKHMEEKEALQTKLKEYKKQIQVLKTTPPAPTQHTQSPEERTKTYSTLKEQLINAQDVESGETVLKEVLKDYTDLLALDKLNVVDSLYNKDGVKWSVCNKEFKVNRILLFLLLASHVFKAGEIRNEWQHEELCFKGRYGEFLMPLAALLGRRVCHLALEAKPKETHNFGKLVCYEDRRGFSADDLKRIGGLFVASTFKFRESLGNSSIYNGYSVGYFELDL</sequence>
<proteinExistence type="predicted"/>
<dbReference type="AlphaFoldDB" id="A0A0K2XZL8"/>
<keyword evidence="1" id="KW-0175">Coiled coil</keyword>
<protein>
    <submittedName>
        <fullName evidence="2">Uncharacterized protein</fullName>
    </submittedName>
</protein>
<evidence type="ECO:0000313" key="3">
    <source>
        <dbReference type="Proteomes" id="UP000043437"/>
    </source>
</evidence>
<dbReference type="Proteomes" id="UP000043437">
    <property type="component" value="Unassembled WGS sequence"/>
</dbReference>
<reference evidence="3" key="1">
    <citation type="submission" date="2014-12" db="EMBL/GenBank/DDBJ databases">
        <authorList>
            <person name="Jaenicke S."/>
        </authorList>
    </citation>
    <scope>NUCLEOTIDE SEQUENCE [LARGE SCALE GENOMIC DNA]</scope>
</reference>
<organism evidence="2 3">
    <name type="scientific">Helicobacter ailurogastricus</name>
    <dbReference type="NCBI Taxonomy" id="1578720"/>
    <lineage>
        <taxon>Bacteria</taxon>
        <taxon>Pseudomonadati</taxon>
        <taxon>Campylobacterota</taxon>
        <taxon>Epsilonproteobacteria</taxon>
        <taxon>Campylobacterales</taxon>
        <taxon>Helicobacteraceae</taxon>
        <taxon>Helicobacter</taxon>
    </lineage>
</organism>
<name>A0A0K2XZL8_9HELI</name>
<dbReference type="EMBL" id="CDMG01000006">
    <property type="protein sequence ID" value="CRF52541.1"/>
    <property type="molecule type" value="Genomic_DNA"/>
</dbReference>
<gene>
    <name evidence="2" type="ORF">HAL07_10060</name>
</gene>
<evidence type="ECO:0000313" key="2">
    <source>
        <dbReference type="EMBL" id="CRF52541.1"/>
    </source>
</evidence>
<feature type="coiled-coil region" evidence="1">
    <location>
        <begin position="8"/>
        <end position="35"/>
    </location>
</feature>